<organism evidence="2 3">
    <name type="scientific">Sphingomonas echinoides</name>
    <dbReference type="NCBI Taxonomy" id="59803"/>
    <lineage>
        <taxon>Bacteria</taxon>
        <taxon>Pseudomonadati</taxon>
        <taxon>Pseudomonadota</taxon>
        <taxon>Alphaproteobacteria</taxon>
        <taxon>Sphingomonadales</taxon>
        <taxon>Sphingomonadaceae</taxon>
        <taxon>Sphingomonas</taxon>
    </lineage>
</organism>
<keyword evidence="3" id="KW-1185">Reference proteome</keyword>
<dbReference type="InterPro" id="IPR029068">
    <property type="entry name" value="Glyas_Bleomycin-R_OHBP_Dase"/>
</dbReference>
<dbReference type="PROSITE" id="PS51819">
    <property type="entry name" value="VOC"/>
    <property type="match status" value="1"/>
</dbReference>
<name>A0ABU4PQH1_9SPHN</name>
<feature type="domain" description="VOC" evidence="1">
    <location>
        <begin position="12"/>
        <end position="150"/>
    </location>
</feature>
<dbReference type="EMBL" id="JAWXXV010000001">
    <property type="protein sequence ID" value="MDX5984210.1"/>
    <property type="molecule type" value="Genomic_DNA"/>
</dbReference>
<dbReference type="SUPFAM" id="SSF54593">
    <property type="entry name" value="Glyoxalase/Bleomycin resistance protein/Dihydroxybiphenyl dioxygenase"/>
    <property type="match status" value="1"/>
</dbReference>
<dbReference type="RefSeq" id="WP_010403693.1">
    <property type="nucleotide sequence ID" value="NZ_JAWXXV010000001.1"/>
</dbReference>
<gene>
    <name evidence="2" type="ORF">SIL82_08045</name>
</gene>
<sequence length="178" mass="19114">MAKRGSLTPLGPIMQLAYLPSDFDAAIRHWTEVVGVGPFFLLENIQLGDMTYLGQPTDAVFSVAIGYWGDLQIELIRPENDSPSIYTGAYAVKDQLHHVCILVDDIAKARAALLNAGATVLIEGKVGDSGAVIYADPGGGPGHIVEYVKPMDGGIELFAMMRDAARDWDGSDPLRKIG</sequence>
<comment type="caution">
    <text evidence="2">The sequence shown here is derived from an EMBL/GenBank/DDBJ whole genome shotgun (WGS) entry which is preliminary data.</text>
</comment>
<dbReference type="InterPro" id="IPR037523">
    <property type="entry name" value="VOC_core"/>
</dbReference>
<evidence type="ECO:0000259" key="1">
    <source>
        <dbReference type="PROSITE" id="PS51819"/>
    </source>
</evidence>
<dbReference type="Pfam" id="PF13669">
    <property type="entry name" value="Glyoxalase_4"/>
    <property type="match status" value="1"/>
</dbReference>
<dbReference type="Gene3D" id="3.10.180.10">
    <property type="entry name" value="2,3-Dihydroxybiphenyl 1,2-Dioxygenase, domain 1"/>
    <property type="match status" value="1"/>
</dbReference>
<accession>A0ABU4PQH1</accession>
<proteinExistence type="predicted"/>
<evidence type="ECO:0000313" key="2">
    <source>
        <dbReference type="EMBL" id="MDX5984210.1"/>
    </source>
</evidence>
<dbReference type="Proteomes" id="UP001279660">
    <property type="component" value="Unassembled WGS sequence"/>
</dbReference>
<protein>
    <submittedName>
        <fullName evidence="2">VOC family protein</fullName>
    </submittedName>
</protein>
<reference evidence="2 3" key="1">
    <citation type="submission" date="2023-11" db="EMBL/GenBank/DDBJ databases">
        <title>MicrobeMod: A computational toolkit for identifying prokaryotic methylation and restriction-modification with nanopore sequencing.</title>
        <authorList>
            <person name="Crits-Christoph A."/>
            <person name="Kang S.C."/>
            <person name="Lee H."/>
            <person name="Ostrov N."/>
        </authorList>
    </citation>
    <scope>NUCLEOTIDE SEQUENCE [LARGE SCALE GENOMIC DNA]</scope>
    <source>
        <strain evidence="2 3">ATCC 14820</strain>
    </source>
</reference>
<evidence type="ECO:0000313" key="3">
    <source>
        <dbReference type="Proteomes" id="UP001279660"/>
    </source>
</evidence>